<dbReference type="AlphaFoldDB" id="A0A2J7QPU3"/>
<reference evidence="1 2" key="1">
    <citation type="submission" date="2017-12" db="EMBL/GenBank/DDBJ databases">
        <title>Hemimetabolous genomes reveal molecular basis of termite eusociality.</title>
        <authorList>
            <person name="Harrison M.C."/>
            <person name="Jongepier E."/>
            <person name="Robertson H.M."/>
            <person name="Arning N."/>
            <person name="Bitard-Feildel T."/>
            <person name="Chao H."/>
            <person name="Childers C.P."/>
            <person name="Dinh H."/>
            <person name="Doddapaneni H."/>
            <person name="Dugan S."/>
            <person name="Gowin J."/>
            <person name="Greiner C."/>
            <person name="Han Y."/>
            <person name="Hu H."/>
            <person name="Hughes D.S.T."/>
            <person name="Huylmans A.-K."/>
            <person name="Kemena C."/>
            <person name="Kremer L.P.M."/>
            <person name="Lee S.L."/>
            <person name="Lopez-Ezquerra A."/>
            <person name="Mallet L."/>
            <person name="Monroy-Kuhn J.M."/>
            <person name="Moser A."/>
            <person name="Murali S.C."/>
            <person name="Muzny D.M."/>
            <person name="Otani S."/>
            <person name="Piulachs M.-D."/>
            <person name="Poelchau M."/>
            <person name="Qu J."/>
            <person name="Schaub F."/>
            <person name="Wada-Katsumata A."/>
            <person name="Worley K.C."/>
            <person name="Xie Q."/>
            <person name="Ylla G."/>
            <person name="Poulsen M."/>
            <person name="Gibbs R.A."/>
            <person name="Schal C."/>
            <person name="Richards S."/>
            <person name="Belles X."/>
            <person name="Korb J."/>
            <person name="Bornberg-Bauer E."/>
        </authorList>
    </citation>
    <scope>NUCLEOTIDE SEQUENCE [LARGE SCALE GENOMIC DNA]</scope>
    <source>
        <tissue evidence="1">Whole body</tissue>
    </source>
</reference>
<evidence type="ECO:0000313" key="2">
    <source>
        <dbReference type="Proteomes" id="UP000235965"/>
    </source>
</evidence>
<comment type="caution">
    <text evidence="1">The sequence shown here is derived from an EMBL/GenBank/DDBJ whole genome shotgun (WGS) entry which is preliminary data.</text>
</comment>
<sequence>MWVHGQAHSLHISYMSGLKKRPLVLAQKPASATLSITNPRIDYLWTELGFHIEKPMTIHLN</sequence>
<name>A0A2J7QPU3_9NEOP</name>
<organism evidence="1 2">
    <name type="scientific">Cryptotermes secundus</name>
    <dbReference type="NCBI Taxonomy" id="105785"/>
    <lineage>
        <taxon>Eukaryota</taxon>
        <taxon>Metazoa</taxon>
        <taxon>Ecdysozoa</taxon>
        <taxon>Arthropoda</taxon>
        <taxon>Hexapoda</taxon>
        <taxon>Insecta</taxon>
        <taxon>Pterygota</taxon>
        <taxon>Neoptera</taxon>
        <taxon>Polyneoptera</taxon>
        <taxon>Dictyoptera</taxon>
        <taxon>Blattodea</taxon>
        <taxon>Blattoidea</taxon>
        <taxon>Termitoidae</taxon>
        <taxon>Kalotermitidae</taxon>
        <taxon>Cryptotermitinae</taxon>
        <taxon>Cryptotermes</taxon>
    </lineage>
</organism>
<keyword evidence="2" id="KW-1185">Reference proteome</keyword>
<dbReference type="EMBL" id="NEVH01012087">
    <property type="protein sequence ID" value="PNF30592.1"/>
    <property type="molecule type" value="Genomic_DNA"/>
</dbReference>
<proteinExistence type="predicted"/>
<gene>
    <name evidence="1" type="ORF">B7P43_G06151</name>
</gene>
<accession>A0A2J7QPU3</accession>
<dbReference type="Proteomes" id="UP000235965">
    <property type="component" value="Unassembled WGS sequence"/>
</dbReference>
<dbReference type="InParanoid" id="A0A2J7QPU3"/>
<evidence type="ECO:0000313" key="1">
    <source>
        <dbReference type="EMBL" id="PNF30592.1"/>
    </source>
</evidence>
<protein>
    <submittedName>
        <fullName evidence="1">Uncharacterized protein</fullName>
    </submittedName>
</protein>